<sequence>MRGGARCGGTWYAVREVRGAAVRGAGRCAVRVWRACGVRGAGGAKCAAGEGS</sequence>
<dbReference type="AlphaFoldDB" id="A0A0B5F1Q4"/>
<reference evidence="1 2" key="1">
    <citation type="submission" date="2015-01" db="EMBL/GenBank/DDBJ databases">
        <title>Enhanced salinomycin production by adjusting the supply of polyketide extender units in Streptomyce albus DSM 41398.</title>
        <authorList>
            <person name="Lu C."/>
        </authorList>
    </citation>
    <scope>NUCLEOTIDE SEQUENCE [LARGE SCALE GENOMIC DNA]</scope>
    <source>
        <strain evidence="2">ATCC 21838 / DSM 41398 / FERM P-419 / JCM 4703 / NBRC 107858</strain>
    </source>
</reference>
<evidence type="ECO:0000313" key="1">
    <source>
        <dbReference type="EMBL" id="AJE85520.1"/>
    </source>
</evidence>
<protein>
    <submittedName>
        <fullName evidence="1">Uncharacterized protein</fullName>
    </submittedName>
</protein>
<gene>
    <name evidence="1" type="ORF">SLNWT_5144</name>
</gene>
<keyword evidence="2" id="KW-1185">Reference proteome</keyword>
<name>A0A0B5F1Q4_STRA4</name>
<proteinExistence type="predicted"/>
<evidence type="ECO:0000313" key="2">
    <source>
        <dbReference type="Proteomes" id="UP000031523"/>
    </source>
</evidence>
<dbReference type="EMBL" id="CP010519">
    <property type="protein sequence ID" value="AJE85520.1"/>
    <property type="molecule type" value="Genomic_DNA"/>
</dbReference>
<dbReference type="KEGG" id="sals:SLNWT_5144"/>
<dbReference type="Proteomes" id="UP000031523">
    <property type="component" value="Chromosome"/>
</dbReference>
<organism evidence="1 2">
    <name type="scientific">Streptomyces albus (strain ATCC 21838 / DSM 41398 / FERM P-419 / JCM 4703 / NBRC 107858)</name>
    <dbReference type="NCBI Taxonomy" id="1081613"/>
    <lineage>
        <taxon>Bacteria</taxon>
        <taxon>Bacillati</taxon>
        <taxon>Actinomycetota</taxon>
        <taxon>Actinomycetes</taxon>
        <taxon>Kitasatosporales</taxon>
        <taxon>Streptomycetaceae</taxon>
        <taxon>Streptomyces</taxon>
    </lineage>
</organism>
<accession>A0A0B5F1Q4</accession>